<comment type="catalytic activity">
    <reaction evidence="8">
        <text>N(6)-[(R)-lipoyl]-L-lysyl-[protein] + pyruvate + H(+) = N(6)-[(R)-S(8)-acetyldihydrolipoyl]-L-lysyl-[protein] + CO2</text>
        <dbReference type="Rhea" id="RHEA:19189"/>
        <dbReference type="Rhea" id="RHEA-COMP:10474"/>
        <dbReference type="Rhea" id="RHEA-COMP:10478"/>
        <dbReference type="ChEBI" id="CHEBI:15361"/>
        <dbReference type="ChEBI" id="CHEBI:15378"/>
        <dbReference type="ChEBI" id="CHEBI:16526"/>
        <dbReference type="ChEBI" id="CHEBI:83099"/>
        <dbReference type="ChEBI" id="CHEBI:83111"/>
        <dbReference type="EC" id="1.2.4.1"/>
    </reaction>
</comment>
<name>A0A1Q9CLM3_SYMMI</name>
<keyword evidence="4" id="KW-0106">Calcium</keyword>
<evidence type="ECO:0000313" key="11">
    <source>
        <dbReference type="Proteomes" id="UP000186817"/>
    </source>
</evidence>
<dbReference type="SUPFAM" id="SSF47473">
    <property type="entry name" value="EF-hand"/>
    <property type="match status" value="1"/>
</dbReference>
<dbReference type="OMA" id="WSVTSYK"/>
<keyword evidence="11" id="KW-1185">Reference proteome</keyword>
<comment type="cofactor">
    <cofactor evidence="1">
        <name>thiamine diphosphate</name>
        <dbReference type="ChEBI" id="CHEBI:58937"/>
    </cofactor>
</comment>
<sequence length="1051" mass="115712">MTLAARLCRGHVFRRPVVLRQVTRGMALHWRHGGTPSGVGIGGNRSPHDLLSELGSIFAKEGITTLSSLSASWFARADQNVSKGLDPEEFRETMASVGLKLSDPESESLFAHFDTDKSGIITYGEFAKGLQGEMPAFSASLAFMHQHTGHFPSNQERLRAARPKFDETETHEWLESLDAVVQNLGTTRARFLMHELMEEASRLGVHISQPVVTPMVNSIPTSAEPAYPGDRAMEDRLSNIIRWNAAVMVSDANRRGGGVGGHIGTFASICDVIEVGMNHFFRGKDYGNGRGDSVWMQGHAAPGAYSRAFVEGRLSIDQVMNFRREVAGNGVSSYPHPRLMPHFWENPTVSMGLGPLGAVYQARFFRYLHLRGLADTSKSRVWAFVGDGEMDEPESITAISVAGRERLNNMIFIVNCNYQRLDGPVRGNSKVMQEYEGTFRGAGFDVIKLIWGGKFNELIEQDHDGKLIEALESTVDGDCQRLHAKADGALIRKDIFEKHGLLDRVAHWSDAELLEAFQVPGGHDHSKIYAAFAQAEQNSEMGGRPTVILVKTLKGYSLQTFLGRNTVHQKKMMSDSDMKAYRDAMGIPLSDEQLGKADAENFVTLKEDAPEVKYLKERRQALGGYLPLRAPAKVSALVELPKHDVYDMFDTGSKGREISTTMCFAQILRKMMQAGEFGQRCTLMVTDESRTFGIDAFFPIFKIHAPFGQNYTPVDADQVMKYAESPSGQILQEGISEGGAIMTWIASATSYSSQHAPTLPFLIYYSMFGFQRVGDSIWQAADARARGFLIGATYGRTTLNGEGLQHQDGHSLLIAHTCPAVKGYDPAFGYEMAAIIENGVKEMWGEDKDVIYYVTAYNENFAMPEKPEGVDEGIVKGLYKFSDAKSADHKVRIIGSGAIMKQAMDAIEILAEYGVGVELWSATSYGELQREAIACQRLERLGGEAPTSWVEQCLGDGDVTVAVSDNMTAYPKLIAPWVGGDFIVLGADGFGRSDTRENLRRFFEVDKEHVAVAALQGLAKQGKISADVVAQARAKLGISIERKDICMEAVC</sequence>
<evidence type="ECO:0000256" key="6">
    <source>
        <dbReference type="ARBA" id="ARBA00023052"/>
    </source>
</evidence>
<dbReference type="SMART" id="SM00054">
    <property type="entry name" value="EFh"/>
    <property type="match status" value="2"/>
</dbReference>
<dbReference type="GO" id="GO:0005509">
    <property type="term" value="F:calcium ion binding"/>
    <property type="evidence" value="ECO:0007669"/>
    <property type="project" value="InterPro"/>
</dbReference>
<dbReference type="Pfam" id="PF22613">
    <property type="entry name" value="Transketolase_C_1"/>
    <property type="match status" value="1"/>
</dbReference>
<dbReference type="PANTHER" id="PTHR43825">
    <property type="entry name" value="PYRUVATE DEHYDROGENASE E1 COMPONENT"/>
    <property type="match status" value="1"/>
</dbReference>
<comment type="caution">
    <text evidence="10">The sequence shown here is derived from an EMBL/GenBank/DDBJ whole genome shotgun (WGS) entry which is preliminary data.</text>
</comment>
<dbReference type="InterPro" id="IPR018247">
    <property type="entry name" value="EF_Hand_1_Ca_BS"/>
</dbReference>
<dbReference type="InterPro" id="IPR035807">
    <property type="entry name" value="PDC_E1_N"/>
</dbReference>
<evidence type="ECO:0000313" key="10">
    <source>
        <dbReference type="EMBL" id="OLP83829.1"/>
    </source>
</evidence>
<dbReference type="InterPro" id="IPR005474">
    <property type="entry name" value="Transketolase_N"/>
</dbReference>
<dbReference type="Gene3D" id="3.40.50.920">
    <property type="match status" value="1"/>
</dbReference>
<dbReference type="AlphaFoldDB" id="A0A1Q9CLM3"/>
<gene>
    <name evidence="10" type="primary">aceE</name>
    <name evidence="10" type="ORF">AK812_SmicGene35366</name>
</gene>
<keyword evidence="6" id="KW-0786">Thiamine pyrophosphate</keyword>
<dbReference type="CDD" id="cd02017">
    <property type="entry name" value="TPP_E1_EcPDC_like"/>
    <property type="match status" value="1"/>
</dbReference>
<dbReference type="GO" id="GO:0004739">
    <property type="term" value="F:pyruvate dehydrogenase (acetyl-transferring) activity"/>
    <property type="evidence" value="ECO:0007669"/>
    <property type="project" value="UniProtKB-EC"/>
</dbReference>
<protein>
    <recommendedName>
        <fullName evidence="3">Pyruvate dehydrogenase E1 component</fullName>
        <ecNumber evidence="2">1.2.4.1</ecNumber>
    </recommendedName>
</protein>
<evidence type="ECO:0000256" key="5">
    <source>
        <dbReference type="ARBA" id="ARBA00023002"/>
    </source>
</evidence>
<evidence type="ECO:0000256" key="2">
    <source>
        <dbReference type="ARBA" id="ARBA00012281"/>
    </source>
</evidence>
<evidence type="ECO:0000256" key="8">
    <source>
        <dbReference type="ARBA" id="ARBA00051231"/>
    </source>
</evidence>
<evidence type="ECO:0000256" key="3">
    <source>
        <dbReference type="ARBA" id="ARBA00017172"/>
    </source>
</evidence>
<dbReference type="FunFam" id="3.40.50.970:FF:000011">
    <property type="entry name" value="Pyruvate dehydrogenase E1 component"/>
    <property type="match status" value="1"/>
</dbReference>
<dbReference type="OrthoDB" id="397265at2759"/>
<dbReference type="InterPro" id="IPR055152">
    <property type="entry name" value="Transketolase-like_C_2"/>
</dbReference>
<organism evidence="10 11">
    <name type="scientific">Symbiodinium microadriaticum</name>
    <name type="common">Dinoflagellate</name>
    <name type="synonym">Zooxanthella microadriatica</name>
    <dbReference type="NCBI Taxonomy" id="2951"/>
    <lineage>
        <taxon>Eukaryota</taxon>
        <taxon>Sar</taxon>
        <taxon>Alveolata</taxon>
        <taxon>Dinophyceae</taxon>
        <taxon>Suessiales</taxon>
        <taxon>Symbiodiniaceae</taxon>
        <taxon>Symbiodinium</taxon>
    </lineage>
</organism>
<feature type="domain" description="EF-hand" evidence="9">
    <location>
        <begin position="101"/>
        <end position="136"/>
    </location>
</feature>
<dbReference type="PANTHER" id="PTHR43825:SF3">
    <property type="entry name" value="PYRUVATE DEHYDROGENASE E1 COMPONENT"/>
    <property type="match status" value="1"/>
</dbReference>
<dbReference type="Pfam" id="PF13499">
    <property type="entry name" value="EF-hand_7"/>
    <property type="match status" value="1"/>
</dbReference>
<dbReference type="InterPro" id="IPR041621">
    <property type="entry name" value="PDH_E1_M"/>
</dbReference>
<proteinExistence type="predicted"/>
<evidence type="ECO:0000259" key="9">
    <source>
        <dbReference type="PROSITE" id="PS50222"/>
    </source>
</evidence>
<accession>A0A1Q9CLM3</accession>
<dbReference type="Pfam" id="PF00456">
    <property type="entry name" value="Transketolase_N"/>
    <property type="match status" value="1"/>
</dbReference>
<dbReference type="EC" id="1.2.4.1" evidence="2"/>
<dbReference type="PROSITE" id="PS00018">
    <property type="entry name" value="EF_HAND_1"/>
    <property type="match status" value="1"/>
</dbReference>
<dbReference type="CDD" id="cd00051">
    <property type="entry name" value="EFh"/>
    <property type="match status" value="1"/>
</dbReference>
<dbReference type="InterPro" id="IPR002048">
    <property type="entry name" value="EF_hand_dom"/>
</dbReference>
<dbReference type="PROSITE" id="PS50222">
    <property type="entry name" value="EF_HAND_2"/>
    <property type="match status" value="1"/>
</dbReference>
<dbReference type="InterPro" id="IPR051157">
    <property type="entry name" value="PDH/Transketolase"/>
</dbReference>
<dbReference type="Pfam" id="PF17831">
    <property type="entry name" value="PDH_E1_M"/>
    <property type="match status" value="1"/>
</dbReference>
<keyword evidence="7 10" id="KW-0670">Pyruvate</keyword>
<evidence type="ECO:0000256" key="7">
    <source>
        <dbReference type="ARBA" id="ARBA00023317"/>
    </source>
</evidence>
<dbReference type="InterPro" id="IPR009014">
    <property type="entry name" value="Transketo_C/PFOR_II"/>
</dbReference>
<dbReference type="InterPro" id="IPR011992">
    <property type="entry name" value="EF-hand-dom_pair"/>
</dbReference>
<dbReference type="NCBIfam" id="TIGR00759">
    <property type="entry name" value="aceE"/>
    <property type="match status" value="1"/>
</dbReference>
<dbReference type="SUPFAM" id="SSF52518">
    <property type="entry name" value="Thiamin diphosphate-binding fold (THDP-binding)"/>
    <property type="match status" value="2"/>
</dbReference>
<dbReference type="Proteomes" id="UP000186817">
    <property type="component" value="Unassembled WGS sequence"/>
</dbReference>
<evidence type="ECO:0000256" key="4">
    <source>
        <dbReference type="ARBA" id="ARBA00022837"/>
    </source>
</evidence>
<dbReference type="Gene3D" id="1.10.238.10">
    <property type="entry name" value="EF-hand"/>
    <property type="match status" value="1"/>
</dbReference>
<evidence type="ECO:0000256" key="1">
    <source>
        <dbReference type="ARBA" id="ARBA00001964"/>
    </source>
</evidence>
<dbReference type="EMBL" id="LSRX01001090">
    <property type="protein sequence ID" value="OLP83829.1"/>
    <property type="molecule type" value="Genomic_DNA"/>
</dbReference>
<dbReference type="SUPFAM" id="SSF52922">
    <property type="entry name" value="TK C-terminal domain-like"/>
    <property type="match status" value="1"/>
</dbReference>
<reference evidence="10 11" key="1">
    <citation type="submission" date="2016-02" db="EMBL/GenBank/DDBJ databases">
        <title>Genome analysis of coral dinoflagellate symbionts highlights evolutionary adaptations to a symbiotic lifestyle.</title>
        <authorList>
            <person name="Aranda M."/>
            <person name="Li Y."/>
            <person name="Liew Y.J."/>
            <person name="Baumgarten S."/>
            <person name="Simakov O."/>
            <person name="Wilson M."/>
            <person name="Piel J."/>
            <person name="Ashoor H."/>
            <person name="Bougouffa S."/>
            <person name="Bajic V.B."/>
            <person name="Ryu T."/>
            <person name="Ravasi T."/>
            <person name="Bayer T."/>
            <person name="Micklem G."/>
            <person name="Kim H."/>
            <person name="Bhak J."/>
            <person name="Lajeunesse T.C."/>
            <person name="Voolstra C.R."/>
        </authorList>
    </citation>
    <scope>NUCLEOTIDE SEQUENCE [LARGE SCALE GENOMIC DNA]</scope>
    <source>
        <strain evidence="10 11">CCMP2467</strain>
    </source>
</reference>
<dbReference type="InterPro" id="IPR029061">
    <property type="entry name" value="THDP-binding"/>
</dbReference>
<keyword evidence="5" id="KW-0560">Oxidoreductase</keyword>
<dbReference type="InterPro" id="IPR004660">
    <property type="entry name" value="PDH_E1"/>
</dbReference>
<dbReference type="Gene3D" id="3.40.50.970">
    <property type="match status" value="2"/>
</dbReference>